<keyword evidence="13" id="KW-1185">Reference proteome</keyword>
<comment type="pathway">
    <text evidence="2">Cofactor biosynthesis; NAD(+) biosynthesis; nicotinate D-ribonucleotide from quinolinate: step 1/1.</text>
</comment>
<evidence type="ECO:0000259" key="10">
    <source>
        <dbReference type="Pfam" id="PF01729"/>
    </source>
</evidence>
<evidence type="ECO:0000256" key="4">
    <source>
        <dbReference type="ARBA" id="ARBA00011944"/>
    </source>
</evidence>
<evidence type="ECO:0000313" key="13">
    <source>
        <dbReference type="Proteomes" id="UP001163739"/>
    </source>
</evidence>
<dbReference type="PIRSF" id="PIRSF006250">
    <property type="entry name" value="NadC_ModD"/>
    <property type="match status" value="1"/>
</dbReference>
<dbReference type="PANTHER" id="PTHR32179:SF3">
    <property type="entry name" value="NICOTINATE-NUCLEOTIDE PYROPHOSPHORYLASE [CARBOXYLATING]"/>
    <property type="match status" value="1"/>
</dbReference>
<proteinExistence type="inferred from homology"/>
<comment type="similarity">
    <text evidence="3 9">Belongs to the NadC/ModD family.</text>
</comment>
<comment type="function">
    <text evidence="1">Involved in the catabolism of quinolinic acid (QA).</text>
</comment>
<evidence type="ECO:0000256" key="2">
    <source>
        <dbReference type="ARBA" id="ARBA00004893"/>
    </source>
</evidence>
<dbReference type="CDD" id="cd01572">
    <property type="entry name" value="QPRTase"/>
    <property type="match status" value="1"/>
</dbReference>
<name>A0ABY6MYT2_9ALTE</name>
<organism evidence="12 13">
    <name type="scientific">Alkalimarinus alittae</name>
    <dbReference type="NCBI Taxonomy" id="2961619"/>
    <lineage>
        <taxon>Bacteria</taxon>
        <taxon>Pseudomonadati</taxon>
        <taxon>Pseudomonadota</taxon>
        <taxon>Gammaproteobacteria</taxon>
        <taxon>Alteromonadales</taxon>
        <taxon>Alteromonadaceae</taxon>
        <taxon>Alkalimarinus</taxon>
    </lineage>
</organism>
<feature type="domain" description="Quinolinate phosphoribosyl transferase N-terminal" evidence="11">
    <location>
        <begin position="25"/>
        <end position="109"/>
    </location>
</feature>
<sequence>MTHTLHSAILQNVKTALEEDIGSGDITAQLIAEDAQAKAHVITRERCVVCGIDWVNEVFKQVDKNIHIEWHVSEGDTVQPNTRLFSLAGPARGLLTGERAALNFLQTLSGTATICKEYASMVSHTSVKLLDTRKTIPGLRQAQKYAVTFGGCYNHRIGLYDAFLIKENHIMACGSIKRAVEMAHTIAPGKPVEVEVESLKELEEALNAKADIIMLDNFDNDALVRSVDMAAGIAKLEASGGINKTTLTAIAETGVDYISIGALTKDCKAIDLSMRFSL</sequence>
<dbReference type="InterPro" id="IPR036068">
    <property type="entry name" value="Nicotinate_pribotase-like_C"/>
</dbReference>
<dbReference type="InterPro" id="IPR037128">
    <property type="entry name" value="Quinolinate_PRibosylTase_N_sf"/>
</dbReference>
<dbReference type="PANTHER" id="PTHR32179">
    <property type="entry name" value="NICOTINATE-NUCLEOTIDE PYROPHOSPHORYLASE [CARBOXYLATING]"/>
    <property type="match status" value="1"/>
</dbReference>
<evidence type="ECO:0000259" key="11">
    <source>
        <dbReference type="Pfam" id="PF02749"/>
    </source>
</evidence>
<dbReference type="InterPro" id="IPR004393">
    <property type="entry name" value="NadC"/>
</dbReference>
<dbReference type="SUPFAM" id="SSF51690">
    <property type="entry name" value="Nicotinate/Quinolinate PRTase C-terminal domain-like"/>
    <property type="match status" value="1"/>
</dbReference>
<dbReference type="InterPro" id="IPR013785">
    <property type="entry name" value="Aldolase_TIM"/>
</dbReference>
<protein>
    <recommendedName>
        <fullName evidence="4">nicotinate-nucleotide diphosphorylase (carboxylating)</fullName>
        <ecNumber evidence="4">2.4.2.19</ecNumber>
    </recommendedName>
    <alternativeName>
        <fullName evidence="8">Quinolinate phosphoribosyltransferase [decarboxylating]</fullName>
    </alternativeName>
</protein>
<dbReference type="Proteomes" id="UP001163739">
    <property type="component" value="Chromosome"/>
</dbReference>
<dbReference type="Pfam" id="PF02749">
    <property type="entry name" value="QRPTase_N"/>
    <property type="match status" value="1"/>
</dbReference>
<evidence type="ECO:0000256" key="9">
    <source>
        <dbReference type="PIRNR" id="PIRNR006250"/>
    </source>
</evidence>
<dbReference type="Gene3D" id="3.20.20.70">
    <property type="entry name" value="Aldolase class I"/>
    <property type="match status" value="1"/>
</dbReference>
<evidence type="ECO:0000256" key="5">
    <source>
        <dbReference type="ARBA" id="ARBA00022642"/>
    </source>
</evidence>
<keyword evidence="6 9" id="KW-0328">Glycosyltransferase</keyword>
<dbReference type="GO" id="GO:0004514">
    <property type="term" value="F:nicotinate-nucleotide diphosphorylase (carboxylating) activity"/>
    <property type="evidence" value="ECO:0007669"/>
    <property type="project" value="UniProtKB-EC"/>
</dbReference>
<dbReference type="InterPro" id="IPR022412">
    <property type="entry name" value="Quinolinate_PRibosylTrfase_N"/>
</dbReference>
<dbReference type="EMBL" id="CP100390">
    <property type="protein sequence ID" value="UZE94996.1"/>
    <property type="molecule type" value="Genomic_DNA"/>
</dbReference>
<dbReference type="InterPro" id="IPR027277">
    <property type="entry name" value="NadC/ModD"/>
</dbReference>
<dbReference type="Pfam" id="PF01729">
    <property type="entry name" value="QRPTase_C"/>
    <property type="match status" value="1"/>
</dbReference>
<dbReference type="Gene3D" id="3.90.1170.20">
    <property type="entry name" value="Quinolinate phosphoribosyl transferase, N-terminal domain"/>
    <property type="match status" value="1"/>
</dbReference>
<accession>A0ABY6MYT2</accession>
<evidence type="ECO:0000256" key="3">
    <source>
        <dbReference type="ARBA" id="ARBA00009400"/>
    </source>
</evidence>
<evidence type="ECO:0000256" key="7">
    <source>
        <dbReference type="ARBA" id="ARBA00022679"/>
    </source>
</evidence>
<dbReference type="SUPFAM" id="SSF54675">
    <property type="entry name" value="Nicotinate/Quinolinate PRTase N-terminal domain-like"/>
    <property type="match status" value="1"/>
</dbReference>
<gene>
    <name evidence="12" type="primary">nadC</name>
    <name evidence="12" type="ORF">NKI27_13080</name>
</gene>
<evidence type="ECO:0000256" key="8">
    <source>
        <dbReference type="ARBA" id="ARBA00033102"/>
    </source>
</evidence>
<dbReference type="RefSeq" id="WP_265046488.1">
    <property type="nucleotide sequence ID" value="NZ_CP100390.1"/>
</dbReference>
<evidence type="ECO:0000256" key="1">
    <source>
        <dbReference type="ARBA" id="ARBA00003237"/>
    </source>
</evidence>
<keyword evidence="5" id="KW-0662">Pyridine nucleotide biosynthesis</keyword>
<dbReference type="EC" id="2.4.2.19" evidence="4"/>
<keyword evidence="7 9" id="KW-0808">Transferase</keyword>
<evidence type="ECO:0000313" key="12">
    <source>
        <dbReference type="EMBL" id="UZE94996.1"/>
    </source>
</evidence>
<reference evidence="12" key="1">
    <citation type="submission" date="2022-06" db="EMBL/GenBank/DDBJ databases">
        <title>Alkalimarinus sp. nov., isolated from gut of a Alitta virens.</title>
        <authorList>
            <person name="Yang A.I."/>
            <person name="Shin N.-R."/>
        </authorList>
    </citation>
    <scope>NUCLEOTIDE SEQUENCE</scope>
    <source>
        <strain evidence="12">A2M4</strain>
    </source>
</reference>
<dbReference type="InterPro" id="IPR002638">
    <property type="entry name" value="Quinolinate_PRibosylTrfase_C"/>
</dbReference>
<dbReference type="NCBIfam" id="TIGR00078">
    <property type="entry name" value="nadC"/>
    <property type="match status" value="1"/>
</dbReference>
<evidence type="ECO:0000256" key="6">
    <source>
        <dbReference type="ARBA" id="ARBA00022676"/>
    </source>
</evidence>
<feature type="domain" description="Quinolinate phosphoribosyl transferase C-terminal" evidence="10">
    <location>
        <begin position="112"/>
        <end position="275"/>
    </location>
</feature>